<dbReference type="EMBL" id="LSBJ02000001">
    <property type="protein sequence ID" value="OWT43519.1"/>
    <property type="molecule type" value="Genomic_DNA"/>
</dbReference>
<dbReference type="AlphaFoldDB" id="A0A219ASE5"/>
<keyword evidence="3" id="KW-1185">Reference proteome</keyword>
<accession>A0A219ASE5</accession>
<name>A0A219ASE5_METCM</name>
<proteinExistence type="predicted"/>
<organism evidence="2 3">
    <name type="scientific">Pochonia chlamydosporia 170</name>
    <dbReference type="NCBI Taxonomy" id="1380566"/>
    <lineage>
        <taxon>Eukaryota</taxon>
        <taxon>Fungi</taxon>
        <taxon>Dikarya</taxon>
        <taxon>Ascomycota</taxon>
        <taxon>Pezizomycotina</taxon>
        <taxon>Sordariomycetes</taxon>
        <taxon>Hypocreomycetidae</taxon>
        <taxon>Hypocreales</taxon>
        <taxon>Clavicipitaceae</taxon>
        <taxon>Pochonia</taxon>
    </lineage>
</organism>
<evidence type="ECO:0000313" key="3">
    <source>
        <dbReference type="Proteomes" id="UP000078397"/>
    </source>
</evidence>
<evidence type="ECO:0000256" key="1">
    <source>
        <dbReference type="SAM" id="SignalP"/>
    </source>
</evidence>
<gene>
    <name evidence="2" type="ORF">VFPPC_18754</name>
</gene>
<dbReference type="Proteomes" id="UP000078397">
    <property type="component" value="Unassembled WGS sequence"/>
</dbReference>
<evidence type="ECO:0008006" key="4">
    <source>
        <dbReference type="Google" id="ProtNLM"/>
    </source>
</evidence>
<feature type="chain" id="PRO_5012465588" description="Secreted protein" evidence="1">
    <location>
        <begin position="19"/>
        <end position="93"/>
    </location>
</feature>
<keyword evidence="1" id="KW-0732">Signal</keyword>
<protein>
    <recommendedName>
        <fullName evidence="4">Secreted protein</fullName>
    </recommendedName>
</protein>
<dbReference type="GeneID" id="33937437"/>
<evidence type="ECO:0000313" key="2">
    <source>
        <dbReference type="EMBL" id="OWT43519.1"/>
    </source>
</evidence>
<dbReference type="RefSeq" id="XP_022285936.1">
    <property type="nucleotide sequence ID" value="XM_022430320.1"/>
</dbReference>
<reference evidence="2 3" key="1">
    <citation type="journal article" date="2016" name="PLoS Pathog.">
        <title>Biosynthesis of antibiotic leucinostatins in bio-control fungus Purpureocillium lilacinum and their inhibition on phytophthora revealed by genome mining.</title>
        <authorList>
            <person name="Wang G."/>
            <person name="Liu Z."/>
            <person name="Lin R."/>
            <person name="Li E."/>
            <person name="Mao Z."/>
            <person name="Ling J."/>
            <person name="Yang Y."/>
            <person name="Yin W.B."/>
            <person name="Xie B."/>
        </authorList>
    </citation>
    <scope>NUCLEOTIDE SEQUENCE [LARGE SCALE GENOMIC DNA]</scope>
    <source>
        <strain evidence="2">170</strain>
    </source>
</reference>
<feature type="signal peptide" evidence="1">
    <location>
        <begin position="1"/>
        <end position="18"/>
    </location>
</feature>
<comment type="caution">
    <text evidence="2">The sequence shown here is derived from an EMBL/GenBank/DDBJ whole genome shotgun (WGS) entry which is preliminary data.</text>
</comment>
<sequence>MADLSWITLLLCLPAARSWTYICWTVHSSRRELNTAGRSREKLHSDVSWWALFPNTGTAVPLSNSILPTEWQQTRLSWRLWITAWNSRSLCRH</sequence>
<dbReference type="KEGG" id="pchm:VFPPC_18754"/>